<dbReference type="AlphaFoldDB" id="A0A0F9NUX1"/>
<protein>
    <submittedName>
        <fullName evidence="1">Uncharacterized protein</fullName>
    </submittedName>
</protein>
<organism evidence="1">
    <name type="scientific">marine sediment metagenome</name>
    <dbReference type="NCBI Taxonomy" id="412755"/>
    <lineage>
        <taxon>unclassified sequences</taxon>
        <taxon>metagenomes</taxon>
        <taxon>ecological metagenomes</taxon>
    </lineage>
</organism>
<evidence type="ECO:0000313" key="1">
    <source>
        <dbReference type="EMBL" id="KKM85107.1"/>
    </source>
</evidence>
<comment type="caution">
    <text evidence="1">The sequence shown here is derived from an EMBL/GenBank/DDBJ whole genome shotgun (WGS) entry which is preliminary data.</text>
</comment>
<dbReference type="EMBL" id="LAZR01007462">
    <property type="protein sequence ID" value="KKM85107.1"/>
    <property type="molecule type" value="Genomic_DNA"/>
</dbReference>
<reference evidence="1" key="1">
    <citation type="journal article" date="2015" name="Nature">
        <title>Complex archaea that bridge the gap between prokaryotes and eukaryotes.</title>
        <authorList>
            <person name="Spang A."/>
            <person name="Saw J.H."/>
            <person name="Jorgensen S.L."/>
            <person name="Zaremba-Niedzwiedzka K."/>
            <person name="Martijn J."/>
            <person name="Lind A.E."/>
            <person name="van Eijk R."/>
            <person name="Schleper C."/>
            <person name="Guy L."/>
            <person name="Ettema T.J."/>
        </authorList>
    </citation>
    <scope>NUCLEOTIDE SEQUENCE</scope>
</reference>
<gene>
    <name evidence="1" type="ORF">LCGC14_1292360</name>
</gene>
<sequence length="78" mass="8886">MSYKAMPDAHNIGNTTIVCDKKDYERNKIDTIHFDTKQFSYCATPLCGLGGVYSQYTVDTKEVSCKKCVKLLNKKEKK</sequence>
<proteinExistence type="predicted"/>
<name>A0A0F9NUX1_9ZZZZ</name>
<accession>A0A0F9NUX1</accession>